<comment type="cofactor">
    <cofactor evidence="1">
        <name>L-ascorbate</name>
        <dbReference type="ChEBI" id="CHEBI:38290"/>
    </cofactor>
</comment>
<dbReference type="GO" id="GO:0005506">
    <property type="term" value="F:iron ion binding"/>
    <property type="evidence" value="ECO:0007669"/>
    <property type="project" value="InterPro"/>
</dbReference>
<evidence type="ECO:0000313" key="8">
    <source>
        <dbReference type="EMBL" id="AFM04738.1"/>
    </source>
</evidence>
<name>I4ALA3_BERLS</name>
<keyword evidence="3" id="KW-0847">Vitamin C</keyword>
<dbReference type="InterPro" id="IPR044862">
    <property type="entry name" value="Pro_4_hyd_alph_FE2OG_OXY"/>
</dbReference>
<keyword evidence="2" id="KW-0479">Metal-binding</keyword>
<feature type="domain" description="Fe2OG dioxygenase" evidence="7">
    <location>
        <begin position="87"/>
        <end position="182"/>
    </location>
</feature>
<dbReference type="Pfam" id="PF13640">
    <property type="entry name" value="2OG-FeII_Oxy_3"/>
    <property type="match status" value="1"/>
</dbReference>
<dbReference type="AlphaFoldDB" id="I4ALA3"/>
<accession>I4ALA3</accession>
<organism evidence="8 9">
    <name type="scientific">Bernardetia litoralis (strain ATCC 23117 / DSM 6794 / NBRC 15988 / NCIMB 1366 / Fx l1 / Sio-4)</name>
    <name type="common">Flexibacter litoralis</name>
    <dbReference type="NCBI Taxonomy" id="880071"/>
    <lineage>
        <taxon>Bacteria</taxon>
        <taxon>Pseudomonadati</taxon>
        <taxon>Bacteroidota</taxon>
        <taxon>Cytophagia</taxon>
        <taxon>Cytophagales</taxon>
        <taxon>Bernardetiaceae</taxon>
        <taxon>Bernardetia</taxon>
    </lineage>
</organism>
<dbReference type="GO" id="GO:0031418">
    <property type="term" value="F:L-ascorbic acid binding"/>
    <property type="evidence" value="ECO:0007669"/>
    <property type="project" value="UniProtKB-KW"/>
</dbReference>
<evidence type="ECO:0000256" key="6">
    <source>
        <dbReference type="ARBA" id="ARBA00023004"/>
    </source>
</evidence>
<dbReference type="InterPro" id="IPR045054">
    <property type="entry name" value="P4HA-like"/>
</dbReference>
<dbReference type="InterPro" id="IPR005123">
    <property type="entry name" value="Oxoglu/Fe-dep_dioxygenase_dom"/>
</dbReference>
<evidence type="ECO:0000256" key="2">
    <source>
        <dbReference type="ARBA" id="ARBA00022723"/>
    </source>
</evidence>
<dbReference type="PATRIC" id="fig|880071.3.peg.2351"/>
<sequence length="183" mass="21618">MKLIKHSEHITIIEEFWTPEKCDKFISNSENIGYEPAMVQTENGQKIVESVRNNQRILFKDLTLAESIWNNAKEFANLKLGNSNAIGLNEMFRFYKYEKNQEFKKHRDQSYIRNELESSFYTLMIYLNDNFEGGETTFGDLKISPKKGSCLIFFHDLEHEGSKLISGKKYILRTDVMYRFEEK</sequence>
<dbReference type="InterPro" id="IPR006620">
    <property type="entry name" value="Pro_4_hyd_alph"/>
</dbReference>
<dbReference type="EMBL" id="CP003345">
    <property type="protein sequence ID" value="AFM04738.1"/>
    <property type="molecule type" value="Genomic_DNA"/>
</dbReference>
<dbReference type="RefSeq" id="WP_014798178.1">
    <property type="nucleotide sequence ID" value="NC_018018.1"/>
</dbReference>
<evidence type="ECO:0000313" key="9">
    <source>
        <dbReference type="Proteomes" id="UP000006054"/>
    </source>
</evidence>
<dbReference type="STRING" id="880071.Fleli_2366"/>
<evidence type="ECO:0000256" key="4">
    <source>
        <dbReference type="ARBA" id="ARBA00022964"/>
    </source>
</evidence>
<dbReference type="PROSITE" id="PS51471">
    <property type="entry name" value="FE2OG_OXY"/>
    <property type="match status" value="1"/>
</dbReference>
<evidence type="ECO:0000256" key="3">
    <source>
        <dbReference type="ARBA" id="ARBA00022896"/>
    </source>
</evidence>
<keyword evidence="5" id="KW-0560">Oxidoreductase</keyword>
<dbReference type="GO" id="GO:0004656">
    <property type="term" value="F:procollagen-proline 4-dioxygenase activity"/>
    <property type="evidence" value="ECO:0007669"/>
    <property type="project" value="TreeGrafter"/>
</dbReference>
<gene>
    <name evidence="8" type="ordered locus">Fleli_2366</name>
</gene>
<dbReference type="KEGG" id="fli:Fleli_2366"/>
<dbReference type="HOGENOM" id="CLU_041456_2_0_10"/>
<evidence type="ECO:0000256" key="1">
    <source>
        <dbReference type="ARBA" id="ARBA00001961"/>
    </source>
</evidence>
<protein>
    <submittedName>
        <fullName evidence="8">Poxvirus C4/C10 protein</fullName>
    </submittedName>
</protein>
<evidence type="ECO:0000259" key="7">
    <source>
        <dbReference type="PROSITE" id="PS51471"/>
    </source>
</evidence>
<evidence type="ECO:0000256" key="5">
    <source>
        <dbReference type="ARBA" id="ARBA00023002"/>
    </source>
</evidence>
<dbReference type="SMART" id="SM00702">
    <property type="entry name" value="P4Hc"/>
    <property type="match status" value="1"/>
</dbReference>
<keyword evidence="6" id="KW-0408">Iron</keyword>
<proteinExistence type="predicted"/>
<dbReference type="PANTHER" id="PTHR10869:SF246">
    <property type="entry name" value="TRANSMEMBRANE PROLYL 4-HYDROXYLASE"/>
    <property type="match status" value="1"/>
</dbReference>
<keyword evidence="4" id="KW-0223">Dioxygenase</keyword>
<reference evidence="9" key="1">
    <citation type="submission" date="2012-06" db="EMBL/GenBank/DDBJ databases">
        <title>The complete genome of Flexibacter litoralis DSM 6794.</title>
        <authorList>
            <person name="Lucas S."/>
            <person name="Copeland A."/>
            <person name="Lapidus A."/>
            <person name="Glavina del Rio T."/>
            <person name="Dalin E."/>
            <person name="Tice H."/>
            <person name="Bruce D."/>
            <person name="Goodwin L."/>
            <person name="Pitluck S."/>
            <person name="Peters L."/>
            <person name="Ovchinnikova G."/>
            <person name="Lu M."/>
            <person name="Kyrpides N."/>
            <person name="Mavromatis K."/>
            <person name="Ivanova N."/>
            <person name="Brettin T."/>
            <person name="Detter J.C."/>
            <person name="Han C."/>
            <person name="Larimer F."/>
            <person name="Land M."/>
            <person name="Hauser L."/>
            <person name="Markowitz V."/>
            <person name="Cheng J.-F."/>
            <person name="Hugenholtz P."/>
            <person name="Woyke T."/>
            <person name="Wu D."/>
            <person name="Spring S."/>
            <person name="Lang E."/>
            <person name="Kopitz M."/>
            <person name="Brambilla E."/>
            <person name="Klenk H.-P."/>
            <person name="Eisen J.A."/>
        </authorList>
    </citation>
    <scope>NUCLEOTIDE SEQUENCE [LARGE SCALE GENOMIC DNA]</scope>
    <source>
        <strain evidence="9">ATCC 23117 / DSM 6794 / NBRC 15988 / NCIMB 1366 / Sio-4</strain>
    </source>
</reference>
<dbReference type="eggNOG" id="COG3128">
    <property type="taxonomic scope" value="Bacteria"/>
</dbReference>
<dbReference type="OrthoDB" id="269774at2"/>
<dbReference type="Gene3D" id="2.60.120.620">
    <property type="entry name" value="q2cbj1_9rhob like domain"/>
    <property type="match status" value="1"/>
</dbReference>
<keyword evidence="9" id="KW-1185">Reference proteome</keyword>
<dbReference type="PANTHER" id="PTHR10869">
    <property type="entry name" value="PROLYL 4-HYDROXYLASE ALPHA SUBUNIT"/>
    <property type="match status" value="1"/>
</dbReference>
<dbReference type="Proteomes" id="UP000006054">
    <property type="component" value="Chromosome"/>
</dbReference>